<reference evidence="1 2" key="1">
    <citation type="submission" date="2024-06" db="EMBL/GenBank/DDBJ databases">
        <authorList>
            <person name="Li F."/>
        </authorList>
    </citation>
    <scope>NUCLEOTIDE SEQUENCE [LARGE SCALE GENOMIC DNA]</scope>
    <source>
        <strain evidence="1 2">GXAS 311</strain>
    </source>
</reference>
<dbReference type="EMBL" id="JBEVCJ010000002">
    <property type="protein sequence ID" value="MET1254131.1"/>
    <property type="molecule type" value="Genomic_DNA"/>
</dbReference>
<proteinExistence type="predicted"/>
<keyword evidence="2" id="KW-1185">Reference proteome</keyword>
<name>A0ABV2BQB5_9GAMM</name>
<organism evidence="1 2">
    <name type="scientific">Aliikangiella maris</name>
    <dbReference type="NCBI Taxonomy" id="3162458"/>
    <lineage>
        <taxon>Bacteria</taxon>
        <taxon>Pseudomonadati</taxon>
        <taxon>Pseudomonadota</taxon>
        <taxon>Gammaproteobacteria</taxon>
        <taxon>Oceanospirillales</taxon>
        <taxon>Pleioneaceae</taxon>
        <taxon>Aliikangiella</taxon>
    </lineage>
</organism>
<dbReference type="Proteomes" id="UP001548189">
    <property type="component" value="Unassembled WGS sequence"/>
</dbReference>
<evidence type="ECO:0000313" key="1">
    <source>
        <dbReference type="EMBL" id="MET1254131.1"/>
    </source>
</evidence>
<evidence type="ECO:0000313" key="2">
    <source>
        <dbReference type="Proteomes" id="UP001548189"/>
    </source>
</evidence>
<gene>
    <name evidence="1" type="ORF">ABVT43_03225</name>
</gene>
<sequence length="74" mass="8597">MSNDDSEKDLSSDKVTWTSQKRVDRSAIDRRSGEDRRQMTGRTITVPDMRQGERRSGKDRRKVRLTITGRAMNI</sequence>
<comment type="caution">
    <text evidence="1">The sequence shown here is derived from an EMBL/GenBank/DDBJ whole genome shotgun (WGS) entry which is preliminary data.</text>
</comment>
<accession>A0ABV2BQB5</accession>
<protein>
    <submittedName>
        <fullName evidence="1">Uncharacterized protein</fullName>
    </submittedName>
</protein>